<dbReference type="InterPro" id="IPR036508">
    <property type="entry name" value="Chitin-bd_dom_sf"/>
</dbReference>
<gene>
    <name evidence="4" type="primary">LOC108612787</name>
</gene>
<keyword evidence="3" id="KW-1185">Reference proteome</keyword>
<dbReference type="Proteomes" id="UP000694904">
    <property type="component" value="Chromosome 4"/>
</dbReference>
<evidence type="ECO:0000256" key="1">
    <source>
        <dbReference type="SAM" id="MobiDB-lite"/>
    </source>
</evidence>
<accession>A0ABM1P240</accession>
<feature type="chain" id="PRO_5046450746" evidence="2">
    <location>
        <begin position="18"/>
        <end position="234"/>
    </location>
</feature>
<evidence type="ECO:0000313" key="3">
    <source>
        <dbReference type="Proteomes" id="UP000694904"/>
    </source>
</evidence>
<feature type="compositionally biased region" description="Low complexity" evidence="1">
    <location>
        <begin position="125"/>
        <end position="225"/>
    </location>
</feature>
<keyword evidence="2" id="KW-0732">Signal</keyword>
<evidence type="ECO:0000313" key="4">
    <source>
        <dbReference type="RefSeq" id="XP_017861276.1"/>
    </source>
</evidence>
<name>A0ABM1P240_DROAR</name>
<sequence>MRLAIVIWIALLSISQAYTPDICFKKSFGYKVADPKDRKSYFQCLGLLGKMWNHCDDGYRFSGPEQKCMLDKQPKAVGDGSSGPDNVFNINQNISMYKPIIFNIFGSLWKPSKPRPPLPEPTTPPITTESTTASSASSLAPDSTTESSSTSSTASSTESSSSSSTESSTESSSSSSTESSTESSSSSSTESSTESSSSSSTASSTESSSSSSTTSFTESSSSSSTPCTLATEAS</sequence>
<organism evidence="3 4">
    <name type="scientific">Drosophila arizonae</name>
    <name type="common">Fruit fly</name>
    <dbReference type="NCBI Taxonomy" id="7263"/>
    <lineage>
        <taxon>Eukaryota</taxon>
        <taxon>Metazoa</taxon>
        <taxon>Ecdysozoa</taxon>
        <taxon>Arthropoda</taxon>
        <taxon>Hexapoda</taxon>
        <taxon>Insecta</taxon>
        <taxon>Pterygota</taxon>
        <taxon>Neoptera</taxon>
        <taxon>Endopterygota</taxon>
        <taxon>Diptera</taxon>
        <taxon>Brachycera</taxon>
        <taxon>Muscomorpha</taxon>
        <taxon>Ephydroidea</taxon>
        <taxon>Drosophilidae</taxon>
        <taxon>Drosophila</taxon>
    </lineage>
</organism>
<dbReference type="SUPFAM" id="SSF57625">
    <property type="entry name" value="Invertebrate chitin-binding proteins"/>
    <property type="match status" value="1"/>
</dbReference>
<protein>
    <submittedName>
        <fullName evidence="4">Uncharacterized protein DDB_G0271670-like isoform X3</fullName>
    </submittedName>
</protein>
<proteinExistence type="predicted"/>
<dbReference type="GeneID" id="108612787"/>
<reference evidence="3" key="2">
    <citation type="journal article" date="2016" name="G3 (Bethesda)">
        <title>Genome Evolution in Three Species of Cactophilic Drosophila.</title>
        <authorList>
            <person name="Sanchez-Flores A."/>
            <person name="Penazola F."/>
            <person name="Carpinteyro-Ponce J."/>
            <person name="Nazario-Yepiz N."/>
            <person name="Abreu-Goodger C."/>
            <person name="Machado C.A."/>
            <person name="Markow T.A."/>
        </authorList>
    </citation>
    <scope>NUCLEOTIDE SEQUENCE [LARGE SCALE GENOMIC DNA]</scope>
</reference>
<reference evidence="3" key="1">
    <citation type="journal article" date="1997" name="Nucleic Acids Res.">
        <title>tRNAscan-SE: a program for improved detection of transfer RNA genes in genomic sequence.</title>
        <authorList>
            <person name="Lowe T.M."/>
            <person name="Eddy S.R."/>
        </authorList>
    </citation>
    <scope>NUCLEOTIDE SEQUENCE [LARGE SCALE GENOMIC DNA]</scope>
</reference>
<feature type="signal peptide" evidence="2">
    <location>
        <begin position="1"/>
        <end position="17"/>
    </location>
</feature>
<feature type="compositionally biased region" description="Pro residues" evidence="1">
    <location>
        <begin position="114"/>
        <end position="124"/>
    </location>
</feature>
<feature type="region of interest" description="Disordered" evidence="1">
    <location>
        <begin position="113"/>
        <end position="234"/>
    </location>
</feature>
<dbReference type="RefSeq" id="XP_017861276.1">
    <property type="nucleotide sequence ID" value="XM_018005787.1"/>
</dbReference>
<evidence type="ECO:0000256" key="2">
    <source>
        <dbReference type="SAM" id="SignalP"/>
    </source>
</evidence>
<reference evidence="4" key="3">
    <citation type="submission" date="2025-08" db="UniProtKB">
        <authorList>
            <consortium name="RefSeq"/>
        </authorList>
    </citation>
    <scope>IDENTIFICATION</scope>
    <source>
        <tissue evidence="4">Whole organism</tissue>
    </source>
</reference>